<comment type="caution">
    <text evidence="1">The sequence shown here is derived from an EMBL/GenBank/DDBJ whole genome shotgun (WGS) entry which is preliminary data.</text>
</comment>
<dbReference type="EMBL" id="LCQD01000015">
    <property type="protein sequence ID" value="KKW11600.1"/>
    <property type="molecule type" value="Genomic_DNA"/>
</dbReference>
<accession>A0A0G1VZ71</accession>
<protein>
    <recommendedName>
        <fullName evidence="3">Nucleotidyltransferase family protein</fullName>
    </recommendedName>
</protein>
<evidence type="ECO:0000313" key="1">
    <source>
        <dbReference type="EMBL" id="KKW11600.1"/>
    </source>
</evidence>
<proteinExistence type="predicted"/>
<dbReference type="Gene3D" id="3.30.460.40">
    <property type="match status" value="1"/>
</dbReference>
<evidence type="ECO:0008006" key="3">
    <source>
        <dbReference type="Google" id="ProtNLM"/>
    </source>
</evidence>
<dbReference type="Proteomes" id="UP000034588">
    <property type="component" value="Unassembled WGS sequence"/>
</dbReference>
<organism evidence="1 2">
    <name type="scientific">Candidatus Gottesmanbacteria bacterium GW2011_GWB1_49_7</name>
    <dbReference type="NCBI Taxonomy" id="1618448"/>
    <lineage>
        <taxon>Bacteria</taxon>
        <taxon>Candidatus Gottesmaniibacteriota</taxon>
    </lineage>
</organism>
<dbReference type="InterPro" id="IPR043519">
    <property type="entry name" value="NT_sf"/>
</dbReference>
<dbReference type="AlphaFoldDB" id="A0A0G1VZ71"/>
<sequence>MKQAQGQLDILVTIARLLDRHHIPFLLSGSIAVSFWGYPRATHDIDFVLELSQDQKHELQKTLSTLSRDFLQDVSDLTHETTFYSLYYSPISLKVDLWFEGKQDFQREWGRRRRVTMQGVSVSLVSAEDLILTKLSWCKKVWSDRHFRDCVGMWLVQKGKLDEKYLSDQAKKVGVASLLSQVIATKEY</sequence>
<dbReference type="InterPro" id="IPR018700">
    <property type="entry name" value="DUF2204"/>
</dbReference>
<gene>
    <name evidence="1" type="ORF">UY48_C0015G0006</name>
</gene>
<reference evidence="1 2" key="1">
    <citation type="journal article" date="2015" name="Nature">
        <title>rRNA introns, odd ribosomes, and small enigmatic genomes across a large radiation of phyla.</title>
        <authorList>
            <person name="Brown C.T."/>
            <person name="Hug L.A."/>
            <person name="Thomas B.C."/>
            <person name="Sharon I."/>
            <person name="Castelle C.J."/>
            <person name="Singh A."/>
            <person name="Wilkins M.J."/>
            <person name="Williams K.H."/>
            <person name="Banfield J.F."/>
        </authorList>
    </citation>
    <scope>NUCLEOTIDE SEQUENCE [LARGE SCALE GENOMIC DNA]</scope>
</reference>
<dbReference type="SUPFAM" id="SSF81301">
    <property type="entry name" value="Nucleotidyltransferase"/>
    <property type="match status" value="1"/>
</dbReference>
<name>A0A0G1VZ71_9BACT</name>
<evidence type="ECO:0000313" key="2">
    <source>
        <dbReference type="Proteomes" id="UP000034588"/>
    </source>
</evidence>
<dbReference type="Pfam" id="PF09970">
    <property type="entry name" value="DUF2204"/>
    <property type="match status" value="1"/>
</dbReference>